<dbReference type="RefSeq" id="WP_014935162.1">
    <property type="nucleotide sequence ID" value="NC_018607.1"/>
</dbReference>
<dbReference type="KEGG" id="bpj:B2904_orf166"/>
<dbReference type="EMBL" id="CP003490">
    <property type="protein sequence ID" value="AFR69523.1"/>
    <property type="molecule type" value="Genomic_DNA"/>
</dbReference>
<accession>J9UQZ2</accession>
<dbReference type="AlphaFoldDB" id="J9UQZ2"/>
<reference evidence="1 2" key="1">
    <citation type="journal article" date="2012" name="BMC Genomics">
        <title>Comparative genomics of Brachyspira pilosicoli strains: genome rearrangements, reductions and correlation of genetic compliment with phenotypic diversity.</title>
        <authorList>
            <person name="Mappley L.J."/>
            <person name="Black M.L."/>
            <person name="Abuoun M."/>
            <person name="Darby A.C."/>
            <person name="Woodward M.J."/>
            <person name="Parkhill J."/>
            <person name="Turner A.K."/>
            <person name="Bellgard M.I."/>
            <person name="La T."/>
            <person name="Phillips N.D."/>
            <person name="La Ragione R.M."/>
            <person name="Hampson D.J."/>
        </authorList>
    </citation>
    <scope>NUCLEOTIDE SEQUENCE [LARGE SCALE GENOMIC DNA]</scope>
    <source>
        <strain evidence="1">B2904</strain>
    </source>
</reference>
<organism evidence="1 2">
    <name type="scientific">Brachyspira pilosicoli B2904</name>
    <dbReference type="NCBI Taxonomy" id="1133568"/>
    <lineage>
        <taxon>Bacteria</taxon>
        <taxon>Pseudomonadati</taxon>
        <taxon>Spirochaetota</taxon>
        <taxon>Spirochaetia</taxon>
        <taxon>Brachyspirales</taxon>
        <taxon>Brachyspiraceae</taxon>
        <taxon>Brachyspira</taxon>
    </lineage>
</organism>
<dbReference type="HOGENOM" id="CLU_2749832_0_0_12"/>
<proteinExistence type="predicted"/>
<protein>
    <submittedName>
        <fullName evidence="1">Uncharacterized protein</fullName>
    </submittedName>
</protein>
<dbReference type="PATRIC" id="fig|1133568.3.peg.164"/>
<sequence length="70" mass="8174">MKRIKAKENDLYCIVNNNGCCSLKCPLTSMDNEYCILNELVTSKYDGTKKYNKKYKQYERTETCKEIFGG</sequence>
<evidence type="ECO:0000313" key="1">
    <source>
        <dbReference type="EMBL" id="AFR69523.1"/>
    </source>
</evidence>
<name>J9UQZ2_BRAPL</name>
<dbReference type="Proteomes" id="UP000007346">
    <property type="component" value="Chromosome"/>
</dbReference>
<evidence type="ECO:0000313" key="2">
    <source>
        <dbReference type="Proteomes" id="UP000007346"/>
    </source>
</evidence>
<gene>
    <name evidence="1" type="ORF">B2904_orf166</name>
</gene>